<organism evidence="1 2">
    <name type="scientific">Athelia psychrophila</name>
    <dbReference type="NCBI Taxonomy" id="1759441"/>
    <lineage>
        <taxon>Eukaryota</taxon>
        <taxon>Fungi</taxon>
        <taxon>Dikarya</taxon>
        <taxon>Basidiomycota</taxon>
        <taxon>Agaricomycotina</taxon>
        <taxon>Agaricomycetes</taxon>
        <taxon>Agaricomycetidae</taxon>
        <taxon>Atheliales</taxon>
        <taxon>Atheliaceae</taxon>
        <taxon>Athelia</taxon>
    </lineage>
</organism>
<proteinExistence type="predicted"/>
<sequence length="75" mass="8266">MPRQWLMSGWVCRIILLATVDIRSILTTIEIAFVPWTTFGTASALVCAGRDCEACKFQYVVDRAEVIDGGLSEIG</sequence>
<evidence type="ECO:0000313" key="1">
    <source>
        <dbReference type="EMBL" id="KZP02505.1"/>
    </source>
</evidence>
<dbReference type="AlphaFoldDB" id="A0A167T2U5"/>
<dbReference type="Proteomes" id="UP000076532">
    <property type="component" value="Unassembled WGS sequence"/>
</dbReference>
<gene>
    <name evidence="1" type="ORF">FIBSPDRAFT_880285</name>
</gene>
<keyword evidence="2" id="KW-1185">Reference proteome</keyword>
<name>A0A167T2U5_9AGAM</name>
<protein>
    <submittedName>
        <fullName evidence="1">Uncharacterized protein</fullName>
    </submittedName>
</protein>
<accession>A0A167T2U5</accession>
<reference evidence="1 2" key="1">
    <citation type="journal article" date="2016" name="Mol. Biol. Evol.">
        <title>Comparative Genomics of Early-Diverging Mushroom-Forming Fungi Provides Insights into the Origins of Lignocellulose Decay Capabilities.</title>
        <authorList>
            <person name="Nagy L.G."/>
            <person name="Riley R."/>
            <person name="Tritt A."/>
            <person name="Adam C."/>
            <person name="Daum C."/>
            <person name="Floudas D."/>
            <person name="Sun H."/>
            <person name="Yadav J.S."/>
            <person name="Pangilinan J."/>
            <person name="Larsson K.H."/>
            <person name="Matsuura K."/>
            <person name="Barry K."/>
            <person name="Labutti K."/>
            <person name="Kuo R."/>
            <person name="Ohm R.A."/>
            <person name="Bhattacharya S.S."/>
            <person name="Shirouzu T."/>
            <person name="Yoshinaga Y."/>
            <person name="Martin F.M."/>
            <person name="Grigoriev I.V."/>
            <person name="Hibbett D.S."/>
        </authorList>
    </citation>
    <scope>NUCLEOTIDE SEQUENCE [LARGE SCALE GENOMIC DNA]</scope>
    <source>
        <strain evidence="1 2">CBS 109695</strain>
    </source>
</reference>
<feature type="non-terminal residue" evidence="1">
    <location>
        <position position="75"/>
    </location>
</feature>
<evidence type="ECO:0000313" key="2">
    <source>
        <dbReference type="Proteomes" id="UP000076532"/>
    </source>
</evidence>
<dbReference type="EMBL" id="KV418511">
    <property type="protein sequence ID" value="KZP02505.1"/>
    <property type="molecule type" value="Genomic_DNA"/>
</dbReference>